<keyword evidence="3" id="KW-1185">Reference proteome</keyword>
<keyword evidence="1" id="KW-0732">Signal</keyword>
<proteinExistence type="predicted"/>
<name>A0ABN1U8Z6_9ACTN</name>
<comment type="caution">
    <text evidence="2">The sequence shown here is derived from an EMBL/GenBank/DDBJ whole genome shotgun (WGS) entry which is preliminary data.</text>
</comment>
<evidence type="ECO:0000313" key="2">
    <source>
        <dbReference type="EMBL" id="GAA1128882.1"/>
    </source>
</evidence>
<dbReference type="NCBIfam" id="NF045524">
    <property type="entry name" value="MXAN_6640_HExxH"/>
    <property type="match status" value="1"/>
</dbReference>
<dbReference type="RefSeq" id="WP_343905484.1">
    <property type="nucleotide sequence ID" value="NZ_BAAAJE010000002.1"/>
</dbReference>
<sequence length="509" mass="55949">MRRPLVVVALTAALGLSGLLPATASEAPEPSAPSSPAQALATVQRLLDLSAPLARTARTGRPEVSLAMRDLFAALPRLDDADRRTAQGYLARPTDGAADGLGDGYTVPAKKKCRNHLCIHWVPTTADAPPSTAWVKKNLSFMNKVWRVEVRKMGYRKPVSDRHRGGNAKFDVYLKELGSRGIYGYCTPERRAPGQKWLASGYCVLDNDFAEAQYGAPPVQSLRVTGAHEFFHAVQFAYDYGEDPWLMESTATWMEERVADDVNDNRQYLPYGQVGAPGQALDLFNRQGFNQYGNWTFFEYLSHRFGLGVVKQIWARAGAYRGAGHQYSTTAVKGVLKKHGGFGSVYRGFAAANTAPGHYYPEGKAWPVAPTFAGWTLTHDAPRQHARTTISHMSSRNAIVRPAASMKDKRWRLRVVVDGPAGKTEPSAYVLSKTKRGFNGTPIRLNGKGKGHALVGFGASRVVWAKVVLVNGSTRFSCWHRTSWSCQGKARDDQEGFAVRVTAVPPRKK</sequence>
<dbReference type="EMBL" id="BAAAJE010000002">
    <property type="protein sequence ID" value="GAA1128882.1"/>
    <property type="molecule type" value="Genomic_DNA"/>
</dbReference>
<gene>
    <name evidence="2" type="ORF">GCM10009606_05780</name>
</gene>
<evidence type="ECO:0000313" key="3">
    <source>
        <dbReference type="Proteomes" id="UP001499979"/>
    </source>
</evidence>
<evidence type="ECO:0000256" key="1">
    <source>
        <dbReference type="SAM" id="SignalP"/>
    </source>
</evidence>
<feature type="chain" id="PRO_5045704545" evidence="1">
    <location>
        <begin position="25"/>
        <end position="509"/>
    </location>
</feature>
<accession>A0ABN1U8Z6</accession>
<feature type="signal peptide" evidence="1">
    <location>
        <begin position="1"/>
        <end position="24"/>
    </location>
</feature>
<reference evidence="2 3" key="1">
    <citation type="journal article" date="2019" name="Int. J. Syst. Evol. Microbiol.">
        <title>The Global Catalogue of Microorganisms (GCM) 10K type strain sequencing project: providing services to taxonomists for standard genome sequencing and annotation.</title>
        <authorList>
            <consortium name="The Broad Institute Genomics Platform"/>
            <consortium name="The Broad Institute Genome Sequencing Center for Infectious Disease"/>
            <person name="Wu L."/>
            <person name="Ma J."/>
        </authorList>
    </citation>
    <scope>NUCLEOTIDE SEQUENCE [LARGE SCALE GENOMIC DNA]</scope>
    <source>
        <strain evidence="2 3">JCM 11813</strain>
    </source>
</reference>
<organism evidence="2 3">
    <name type="scientific">Nocardioides aquiterrae</name>
    <dbReference type="NCBI Taxonomy" id="203799"/>
    <lineage>
        <taxon>Bacteria</taxon>
        <taxon>Bacillati</taxon>
        <taxon>Actinomycetota</taxon>
        <taxon>Actinomycetes</taxon>
        <taxon>Propionibacteriales</taxon>
        <taxon>Nocardioidaceae</taxon>
        <taxon>Nocardioides</taxon>
    </lineage>
</organism>
<dbReference type="Proteomes" id="UP001499979">
    <property type="component" value="Unassembled WGS sequence"/>
</dbReference>
<protein>
    <submittedName>
        <fullName evidence="2">Uncharacterized protein</fullName>
    </submittedName>
</protein>